<dbReference type="PANTHER" id="PTHR47067">
    <property type="entry name" value="TPX2 (TARGETING PROTEIN FOR XKLP2) PROTEIN FAMILY-RELATED"/>
    <property type="match status" value="1"/>
</dbReference>
<sequence>MWELWEMYTLNCAGRRFLLNLQNLGQHGGLRWSDSCLPLCFRLSNEAKQENPMLALGESISFGRFMSESLSWEKWSTFSHKKYDEEAERYSQPGSANYKRIIAQKAAALLEQANSVDEQKISDATVDDDNEDVENVESNEIESDKVDQKAPVTEKEALMESHVKKILINQVHNLENKDTVSGVMVSRKKRSALSLLKSWFLCKTSKVPRSENRSHSKSLIARQNNLQSPPLSTPVIVTVTEEREQKLKEKFNDEEMPKEKTGRKFIN</sequence>
<protein>
    <submittedName>
        <fullName evidence="2">Uncharacterized protein</fullName>
    </submittedName>
</protein>
<evidence type="ECO:0000313" key="2">
    <source>
        <dbReference type="EMBL" id="KAL2549673.1"/>
    </source>
</evidence>
<proteinExistence type="predicted"/>
<dbReference type="InterPro" id="IPR044216">
    <property type="entry name" value="WDL7"/>
</dbReference>
<dbReference type="PANTHER" id="PTHR47067:SF7">
    <property type="entry name" value="TPX2 (TARGETING PROTEIN FOR XKLP2) PROTEIN FAMILY"/>
    <property type="match status" value="1"/>
</dbReference>
<name>A0ABD1WJ15_9LAMI</name>
<evidence type="ECO:0000313" key="3">
    <source>
        <dbReference type="Proteomes" id="UP001604277"/>
    </source>
</evidence>
<feature type="region of interest" description="Disordered" evidence="1">
    <location>
        <begin position="247"/>
        <end position="267"/>
    </location>
</feature>
<gene>
    <name evidence="2" type="ORF">Fot_11203</name>
</gene>
<reference evidence="3" key="1">
    <citation type="submission" date="2024-07" db="EMBL/GenBank/DDBJ databases">
        <title>Two chromosome-level genome assemblies of Korean endemic species Abeliophyllum distichum and Forsythia ovata (Oleaceae).</title>
        <authorList>
            <person name="Jang H."/>
        </authorList>
    </citation>
    <scope>NUCLEOTIDE SEQUENCE [LARGE SCALE GENOMIC DNA]</scope>
</reference>
<dbReference type="AlphaFoldDB" id="A0ABD1WJ15"/>
<dbReference type="EMBL" id="JBFOLJ010000003">
    <property type="protein sequence ID" value="KAL2549673.1"/>
    <property type="molecule type" value="Genomic_DNA"/>
</dbReference>
<evidence type="ECO:0000256" key="1">
    <source>
        <dbReference type="SAM" id="MobiDB-lite"/>
    </source>
</evidence>
<feature type="region of interest" description="Disordered" evidence="1">
    <location>
        <begin position="211"/>
        <end position="235"/>
    </location>
</feature>
<keyword evidence="3" id="KW-1185">Reference proteome</keyword>
<comment type="caution">
    <text evidence="2">The sequence shown here is derived from an EMBL/GenBank/DDBJ whole genome shotgun (WGS) entry which is preliminary data.</text>
</comment>
<organism evidence="2 3">
    <name type="scientific">Forsythia ovata</name>
    <dbReference type="NCBI Taxonomy" id="205694"/>
    <lineage>
        <taxon>Eukaryota</taxon>
        <taxon>Viridiplantae</taxon>
        <taxon>Streptophyta</taxon>
        <taxon>Embryophyta</taxon>
        <taxon>Tracheophyta</taxon>
        <taxon>Spermatophyta</taxon>
        <taxon>Magnoliopsida</taxon>
        <taxon>eudicotyledons</taxon>
        <taxon>Gunneridae</taxon>
        <taxon>Pentapetalae</taxon>
        <taxon>asterids</taxon>
        <taxon>lamiids</taxon>
        <taxon>Lamiales</taxon>
        <taxon>Oleaceae</taxon>
        <taxon>Forsythieae</taxon>
        <taxon>Forsythia</taxon>
    </lineage>
</organism>
<dbReference type="Proteomes" id="UP001604277">
    <property type="component" value="Unassembled WGS sequence"/>
</dbReference>
<accession>A0ABD1WJ15</accession>
<feature type="compositionally biased region" description="Polar residues" evidence="1">
    <location>
        <begin position="221"/>
        <end position="230"/>
    </location>
</feature>